<dbReference type="EMBL" id="QXGD01001597">
    <property type="protein sequence ID" value="KAE9202776.1"/>
    <property type="molecule type" value="Genomic_DNA"/>
</dbReference>
<dbReference type="Gene3D" id="3.30.420.10">
    <property type="entry name" value="Ribonuclease H-like superfamily/Ribonuclease H"/>
    <property type="match status" value="1"/>
</dbReference>
<name>A0A6A3K8A4_9STRA</name>
<keyword evidence="6" id="KW-1185">Reference proteome</keyword>
<organism evidence="2 8">
    <name type="scientific">Phytophthora fragariae</name>
    <dbReference type="NCBI Taxonomy" id="53985"/>
    <lineage>
        <taxon>Eukaryota</taxon>
        <taxon>Sar</taxon>
        <taxon>Stramenopiles</taxon>
        <taxon>Oomycota</taxon>
        <taxon>Peronosporomycetes</taxon>
        <taxon>Peronosporales</taxon>
        <taxon>Peronosporaceae</taxon>
        <taxon>Phytophthora</taxon>
    </lineage>
</organism>
<evidence type="ECO:0000313" key="5">
    <source>
        <dbReference type="EMBL" id="KAE9246423.1"/>
    </source>
</evidence>
<dbReference type="SUPFAM" id="SSF53098">
    <property type="entry name" value="Ribonuclease H-like"/>
    <property type="match status" value="1"/>
</dbReference>
<dbReference type="OrthoDB" id="2273864at2759"/>
<dbReference type="AlphaFoldDB" id="A0A6A3K8A4"/>
<protein>
    <recommendedName>
        <fullName evidence="1">Integrase catalytic domain-containing protein</fullName>
    </recommendedName>
</protein>
<dbReference type="GO" id="GO:0003676">
    <property type="term" value="F:nucleic acid binding"/>
    <property type="evidence" value="ECO:0007669"/>
    <property type="project" value="InterPro"/>
</dbReference>
<dbReference type="EMBL" id="QXGC01000170">
    <property type="protein sequence ID" value="KAE9246423.1"/>
    <property type="molecule type" value="Genomic_DNA"/>
</dbReference>
<dbReference type="PROSITE" id="PS50994">
    <property type="entry name" value="INTEGRASE"/>
    <property type="match status" value="1"/>
</dbReference>
<comment type="caution">
    <text evidence="2">The sequence shown here is derived from an EMBL/GenBank/DDBJ whole genome shotgun (WGS) entry which is preliminary data.</text>
</comment>
<evidence type="ECO:0000313" key="7">
    <source>
        <dbReference type="Proteomes" id="UP000440367"/>
    </source>
</evidence>
<gene>
    <name evidence="3" type="ORF">PF002_g21144</name>
    <name evidence="5" type="ORF">PF004_g4807</name>
    <name evidence="4" type="ORF">PF005_g13453</name>
    <name evidence="2" type="ORF">PF011_g12706</name>
</gene>
<sequence length="276" mass="30266">MDFIFGLPRDAEGRTGVLVFVDRFSKMVHLAPVAAEVTVDESAELFLDLVFRHHGLPESIVSVRDPRFTSAFLTRLFALLGTRLLMSTAAHPETDGQTERVNRVLEGVLRSYATSFASWSSFLPMAEFALNNSTHASTGLTPFFVNNARHPRVPALLADSSEPPLPQSAKSTTRDAILEGHALHGVAYEDLFAVDMASPATSAVANFAPVATPTPIDSAAVSEFLLHRQAVTCVTRSKSLWIDRRQMQIDGAGRTCRPSGEANEYFYLRMASKERL</sequence>
<dbReference type="EMBL" id="QXFW01000748">
    <property type="protein sequence ID" value="KAE9003890.1"/>
    <property type="molecule type" value="Genomic_DNA"/>
</dbReference>
<dbReference type="InterPro" id="IPR036397">
    <property type="entry name" value="RNaseH_sf"/>
</dbReference>
<evidence type="ECO:0000259" key="1">
    <source>
        <dbReference type="PROSITE" id="PS50994"/>
    </source>
</evidence>
<dbReference type="EMBL" id="QXGB01000747">
    <property type="protein sequence ID" value="KAE9205313.1"/>
    <property type="molecule type" value="Genomic_DNA"/>
</dbReference>
<dbReference type="InterPro" id="IPR050951">
    <property type="entry name" value="Retrovirus_Pol_polyprotein"/>
</dbReference>
<dbReference type="PANTHER" id="PTHR37984">
    <property type="entry name" value="PROTEIN CBG26694"/>
    <property type="match status" value="1"/>
</dbReference>
<reference evidence="8 9" key="1">
    <citation type="submission" date="2018-09" db="EMBL/GenBank/DDBJ databases">
        <title>Genomic investigation of the strawberry pathogen Phytophthora fragariae indicates pathogenicity is determined by transcriptional variation in three key races.</title>
        <authorList>
            <person name="Adams T.M."/>
            <person name="Armitage A.D."/>
            <person name="Sobczyk M.K."/>
            <person name="Bates H.J."/>
            <person name="Dunwell J.M."/>
            <person name="Nellist C.F."/>
            <person name="Harrison R.J."/>
        </authorList>
    </citation>
    <scope>NUCLEOTIDE SEQUENCE [LARGE SCALE GENOMIC DNA]</scope>
    <source>
        <strain evidence="3 7">BC-1</strain>
        <strain evidence="5 9">BC-23</strain>
        <strain evidence="4 6">NOV-27</strain>
        <strain evidence="2 8">SCRP245</strain>
    </source>
</reference>
<dbReference type="Proteomes" id="UP000433483">
    <property type="component" value="Unassembled WGS sequence"/>
</dbReference>
<dbReference type="GO" id="GO:0015074">
    <property type="term" value="P:DNA integration"/>
    <property type="evidence" value="ECO:0007669"/>
    <property type="project" value="InterPro"/>
</dbReference>
<dbReference type="Proteomes" id="UP000440367">
    <property type="component" value="Unassembled WGS sequence"/>
</dbReference>
<dbReference type="PANTHER" id="PTHR37984:SF5">
    <property type="entry name" value="PROTEIN NYNRIN-LIKE"/>
    <property type="match status" value="1"/>
</dbReference>
<evidence type="ECO:0000313" key="8">
    <source>
        <dbReference type="Proteomes" id="UP000460718"/>
    </source>
</evidence>
<dbReference type="InterPro" id="IPR001584">
    <property type="entry name" value="Integrase_cat-core"/>
</dbReference>
<evidence type="ECO:0000313" key="4">
    <source>
        <dbReference type="EMBL" id="KAE9205313.1"/>
    </source>
</evidence>
<evidence type="ECO:0000313" key="9">
    <source>
        <dbReference type="Proteomes" id="UP000476176"/>
    </source>
</evidence>
<proteinExistence type="predicted"/>
<dbReference type="InterPro" id="IPR012337">
    <property type="entry name" value="RNaseH-like_sf"/>
</dbReference>
<feature type="domain" description="Integrase catalytic" evidence="1">
    <location>
        <begin position="1"/>
        <end position="150"/>
    </location>
</feature>
<dbReference type="Proteomes" id="UP000460718">
    <property type="component" value="Unassembled WGS sequence"/>
</dbReference>
<accession>A0A6A3K8A4</accession>
<evidence type="ECO:0000313" key="6">
    <source>
        <dbReference type="Proteomes" id="UP000433483"/>
    </source>
</evidence>
<evidence type="ECO:0000313" key="3">
    <source>
        <dbReference type="EMBL" id="KAE9202776.1"/>
    </source>
</evidence>
<evidence type="ECO:0000313" key="2">
    <source>
        <dbReference type="EMBL" id="KAE9003890.1"/>
    </source>
</evidence>
<dbReference type="Proteomes" id="UP000476176">
    <property type="component" value="Unassembled WGS sequence"/>
</dbReference>